<dbReference type="GO" id="GO:0016139">
    <property type="term" value="P:glycoside catabolic process"/>
    <property type="evidence" value="ECO:0007669"/>
    <property type="project" value="TreeGrafter"/>
</dbReference>
<keyword evidence="5" id="KW-0378">Hydrolase</keyword>
<evidence type="ECO:0000259" key="8">
    <source>
        <dbReference type="PROSITE" id="PS50234"/>
    </source>
</evidence>
<evidence type="ECO:0000256" key="1">
    <source>
        <dbReference type="ARBA" id="ARBA00004071"/>
    </source>
</evidence>
<organism evidence="9 10">
    <name type="scientific">Bursaphelenchus xylophilus</name>
    <name type="common">Pinewood nematode worm</name>
    <name type="synonym">Aphelenchoides xylophilus</name>
    <dbReference type="NCBI Taxonomy" id="6326"/>
    <lineage>
        <taxon>Eukaryota</taxon>
        <taxon>Metazoa</taxon>
        <taxon>Ecdysozoa</taxon>
        <taxon>Nematoda</taxon>
        <taxon>Chromadorea</taxon>
        <taxon>Rhabditida</taxon>
        <taxon>Tylenchina</taxon>
        <taxon>Tylenchomorpha</taxon>
        <taxon>Aphelenchoidea</taxon>
        <taxon>Aphelenchoididae</taxon>
        <taxon>Bursaphelenchus</taxon>
    </lineage>
</organism>
<protein>
    <recommendedName>
        <fullName evidence="3">alpha-L-fucosidase</fullName>
        <ecNumber evidence="3">3.2.1.51</ecNumber>
    </recommendedName>
</protein>
<dbReference type="Proteomes" id="UP000095284">
    <property type="component" value="Unplaced"/>
</dbReference>
<keyword evidence="6" id="KW-0326">Glycosidase</keyword>
<dbReference type="PROSITE" id="PS50234">
    <property type="entry name" value="VWFA"/>
    <property type="match status" value="1"/>
</dbReference>
<evidence type="ECO:0000256" key="4">
    <source>
        <dbReference type="ARBA" id="ARBA00022729"/>
    </source>
</evidence>
<dbReference type="SUPFAM" id="SSF53300">
    <property type="entry name" value="vWA-like"/>
    <property type="match status" value="1"/>
</dbReference>
<dbReference type="PRINTS" id="PR00741">
    <property type="entry name" value="GLHYDRLASE29"/>
</dbReference>
<dbReference type="EC" id="3.2.1.51" evidence="3"/>
<comment type="function">
    <text evidence="1">Alpha-L-fucosidase is responsible for hydrolyzing the alpha-1,6-linked fucose joined to the reducing-end N-acetylglucosamine of the carbohydrate moieties of glycoproteins.</text>
</comment>
<dbReference type="SMART" id="SM00812">
    <property type="entry name" value="Alpha_L_fucos"/>
    <property type="match status" value="1"/>
</dbReference>
<evidence type="ECO:0000313" key="9">
    <source>
        <dbReference type="Proteomes" id="UP000095284"/>
    </source>
</evidence>
<comment type="similarity">
    <text evidence="2">Belongs to the glycosyl hydrolase 29 family.</text>
</comment>
<evidence type="ECO:0000256" key="2">
    <source>
        <dbReference type="ARBA" id="ARBA00007951"/>
    </source>
</evidence>
<reference evidence="10" key="1">
    <citation type="submission" date="2016-11" db="UniProtKB">
        <authorList>
            <consortium name="WormBaseParasite"/>
        </authorList>
    </citation>
    <scope>IDENTIFICATION</scope>
</reference>
<feature type="chain" id="PRO_5009305978" description="alpha-L-fucosidase" evidence="7">
    <location>
        <begin position="17"/>
        <end position="448"/>
    </location>
</feature>
<dbReference type="InterPro" id="IPR057739">
    <property type="entry name" value="Glyco_hydro_29_N"/>
</dbReference>
<keyword evidence="4 7" id="KW-0732">Signal</keyword>
<name>A0A1I7SDU3_BURXY</name>
<evidence type="ECO:0000256" key="7">
    <source>
        <dbReference type="SAM" id="SignalP"/>
    </source>
</evidence>
<evidence type="ECO:0000256" key="5">
    <source>
        <dbReference type="ARBA" id="ARBA00022801"/>
    </source>
</evidence>
<dbReference type="InterPro" id="IPR017853">
    <property type="entry name" value="GH"/>
</dbReference>
<feature type="domain" description="VWFA" evidence="8">
    <location>
        <begin position="268"/>
        <end position="443"/>
    </location>
</feature>
<dbReference type="Pfam" id="PF00092">
    <property type="entry name" value="VWA"/>
    <property type="match status" value="1"/>
</dbReference>
<dbReference type="Gene3D" id="3.40.50.410">
    <property type="entry name" value="von Willebrand factor, type A domain"/>
    <property type="match status" value="1"/>
</dbReference>
<accession>A0A1I7SDU3</accession>
<sequence>MNSFIIWPCILGLSLAYTPDWDSLDSRPLPAWYDADKFGIFCHWGVFSVPAYKSEWIWSYWHDNNTDVVNYMNKNFPGLSYADLGAKFTAADFNAETFASIIKSSGAKYFVITTKHHEGYTLWPSSTSFNWNSVDLGSHRDLVGELKEAIVKEDIHFGTYFSQFDWFHPLYLNDKNEATRKYPDQVSLVQMKELINNYKPDVLWSDGDWERGDFYWSSKEFLAWLFTDRSTFLVKKKYLYIFQNQTTLPTEPTSTFSSPLNQGECAYDVLLLIDSSGSVVETFEREKRLALDILGHLPISPMNVRVAIIKFSSPSKVRTLHGFNSVQTKAHVLKKLETIRMSSGTTAIHSALQHAVNEYSTSNGARSTKATPLVIVFTDGFGNKDFLKEATALRSQVPDLFAVAINHEFPISRRGLVAITGSTNKVFTEKSIDKLHSLLRLKLKYCWL</sequence>
<dbReference type="Gene3D" id="3.20.20.80">
    <property type="entry name" value="Glycosidases"/>
    <property type="match status" value="1"/>
</dbReference>
<proteinExistence type="inferred from homology"/>
<dbReference type="InterPro" id="IPR000933">
    <property type="entry name" value="Glyco_hydro_29"/>
</dbReference>
<evidence type="ECO:0000256" key="3">
    <source>
        <dbReference type="ARBA" id="ARBA00012662"/>
    </source>
</evidence>
<dbReference type="InterPro" id="IPR002035">
    <property type="entry name" value="VWF_A"/>
</dbReference>
<dbReference type="InterPro" id="IPR016286">
    <property type="entry name" value="FUC_metazoa-typ"/>
</dbReference>
<evidence type="ECO:0000313" key="10">
    <source>
        <dbReference type="WBParaSite" id="BXY_1120100.1"/>
    </source>
</evidence>
<dbReference type="WBParaSite" id="BXY_1120100.1">
    <property type="protein sequence ID" value="BXY_1120100.1"/>
    <property type="gene ID" value="BXY_1120100"/>
</dbReference>
<dbReference type="PANTHER" id="PTHR10030:SF37">
    <property type="entry name" value="ALPHA-L-FUCOSIDASE-RELATED"/>
    <property type="match status" value="1"/>
</dbReference>
<evidence type="ECO:0000256" key="6">
    <source>
        <dbReference type="ARBA" id="ARBA00023295"/>
    </source>
</evidence>
<dbReference type="SMART" id="SM00327">
    <property type="entry name" value="VWA"/>
    <property type="match status" value="1"/>
</dbReference>
<dbReference type="GO" id="GO:0006004">
    <property type="term" value="P:fucose metabolic process"/>
    <property type="evidence" value="ECO:0007669"/>
    <property type="project" value="InterPro"/>
</dbReference>
<dbReference type="AlphaFoldDB" id="A0A1I7SDU3"/>
<dbReference type="GO" id="GO:0005764">
    <property type="term" value="C:lysosome"/>
    <property type="evidence" value="ECO:0007669"/>
    <property type="project" value="TreeGrafter"/>
</dbReference>
<dbReference type="PANTHER" id="PTHR10030">
    <property type="entry name" value="ALPHA-L-FUCOSIDASE"/>
    <property type="match status" value="1"/>
</dbReference>
<dbReference type="SUPFAM" id="SSF51445">
    <property type="entry name" value="(Trans)glycosidases"/>
    <property type="match status" value="1"/>
</dbReference>
<feature type="signal peptide" evidence="7">
    <location>
        <begin position="1"/>
        <end position="16"/>
    </location>
</feature>
<dbReference type="InterPro" id="IPR036465">
    <property type="entry name" value="vWFA_dom_sf"/>
</dbReference>
<dbReference type="GO" id="GO:0004560">
    <property type="term" value="F:alpha-L-fucosidase activity"/>
    <property type="evidence" value="ECO:0007669"/>
    <property type="project" value="UniProtKB-EC"/>
</dbReference>
<dbReference type="Pfam" id="PF01120">
    <property type="entry name" value="Alpha_L_fucos"/>
    <property type="match status" value="1"/>
</dbReference>